<name>A0ABN3MW72_9ACTN</name>
<protein>
    <recommendedName>
        <fullName evidence="7">Nudix hydrolase domain-containing protein</fullName>
    </recommendedName>
</protein>
<proteinExistence type="inferred from homology"/>
<dbReference type="InterPro" id="IPR015797">
    <property type="entry name" value="NUDIX_hydrolase-like_dom_sf"/>
</dbReference>
<accession>A0ABN3MW72</accession>
<dbReference type="Proteomes" id="UP001499978">
    <property type="component" value="Unassembled WGS sequence"/>
</dbReference>
<dbReference type="InterPro" id="IPR020476">
    <property type="entry name" value="Nudix_hydrolase"/>
</dbReference>
<sequence length="128" mass="13967">MNVDPSRFATPRVAAGVLIADAADRVLMLRTTYKDAWEIPGGYIDRGELPSEACLRELGEELGLSRPVGRLLAVDWAPHPEEGDKLLFIFDGGTCPRTRSPSFPSLTARSPQPSTSPLTSWTRSLFPA</sequence>
<dbReference type="Pfam" id="PF00293">
    <property type="entry name" value="NUDIX"/>
    <property type="match status" value="1"/>
</dbReference>
<dbReference type="RefSeq" id="WP_344166606.1">
    <property type="nucleotide sequence ID" value="NZ_BAAARY010000001.1"/>
</dbReference>
<feature type="domain" description="Nudix hydrolase" evidence="7">
    <location>
        <begin position="10"/>
        <end position="128"/>
    </location>
</feature>
<evidence type="ECO:0000256" key="5">
    <source>
        <dbReference type="RuleBase" id="RU003476"/>
    </source>
</evidence>
<evidence type="ECO:0000259" key="7">
    <source>
        <dbReference type="PROSITE" id="PS51462"/>
    </source>
</evidence>
<dbReference type="InterPro" id="IPR020084">
    <property type="entry name" value="NUDIX_hydrolase_CS"/>
</dbReference>
<dbReference type="PANTHER" id="PTHR43046">
    <property type="entry name" value="GDP-MANNOSE MANNOSYL HYDROLASE"/>
    <property type="match status" value="1"/>
</dbReference>
<dbReference type="CDD" id="cd18876">
    <property type="entry name" value="NUDIX_Hydrolase"/>
    <property type="match status" value="1"/>
</dbReference>
<organism evidence="8 9">
    <name type="scientific">Pilimelia columellifera subsp. columellifera</name>
    <dbReference type="NCBI Taxonomy" id="706583"/>
    <lineage>
        <taxon>Bacteria</taxon>
        <taxon>Bacillati</taxon>
        <taxon>Actinomycetota</taxon>
        <taxon>Actinomycetes</taxon>
        <taxon>Micromonosporales</taxon>
        <taxon>Micromonosporaceae</taxon>
        <taxon>Pilimelia</taxon>
    </lineage>
</organism>
<evidence type="ECO:0000256" key="6">
    <source>
        <dbReference type="SAM" id="MobiDB-lite"/>
    </source>
</evidence>
<keyword evidence="9" id="KW-1185">Reference proteome</keyword>
<evidence type="ECO:0000313" key="8">
    <source>
        <dbReference type="EMBL" id="GAA2510022.1"/>
    </source>
</evidence>
<dbReference type="PANTHER" id="PTHR43046:SF12">
    <property type="entry name" value="GDP-MANNOSE MANNOSYL HYDROLASE"/>
    <property type="match status" value="1"/>
</dbReference>
<dbReference type="InterPro" id="IPR000086">
    <property type="entry name" value="NUDIX_hydrolase_dom"/>
</dbReference>
<evidence type="ECO:0000256" key="1">
    <source>
        <dbReference type="ARBA" id="ARBA00001946"/>
    </source>
</evidence>
<dbReference type="PROSITE" id="PS00893">
    <property type="entry name" value="NUDIX_BOX"/>
    <property type="match status" value="1"/>
</dbReference>
<comment type="similarity">
    <text evidence="2 5">Belongs to the Nudix hydrolase family.</text>
</comment>
<reference evidence="8 9" key="1">
    <citation type="journal article" date="2019" name="Int. J. Syst. Evol. Microbiol.">
        <title>The Global Catalogue of Microorganisms (GCM) 10K type strain sequencing project: providing services to taxonomists for standard genome sequencing and annotation.</title>
        <authorList>
            <consortium name="The Broad Institute Genomics Platform"/>
            <consortium name="The Broad Institute Genome Sequencing Center for Infectious Disease"/>
            <person name="Wu L."/>
            <person name="Ma J."/>
        </authorList>
    </citation>
    <scope>NUCLEOTIDE SEQUENCE [LARGE SCALE GENOMIC DNA]</scope>
    <source>
        <strain evidence="8 9">JCM 3367</strain>
    </source>
</reference>
<dbReference type="Gene3D" id="3.90.79.10">
    <property type="entry name" value="Nucleoside Triphosphate Pyrophosphohydrolase"/>
    <property type="match status" value="1"/>
</dbReference>
<evidence type="ECO:0000256" key="4">
    <source>
        <dbReference type="ARBA" id="ARBA00022842"/>
    </source>
</evidence>
<keyword evidence="3 5" id="KW-0378">Hydrolase</keyword>
<evidence type="ECO:0000256" key="3">
    <source>
        <dbReference type="ARBA" id="ARBA00022801"/>
    </source>
</evidence>
<dbReference type="PRINTS" id="PR00502">
    <property type="entry name" value="NUDIXFAMILY"/>
</dbReference>
<dbReference type="EMBL" id="BAAARY010000001">
    <property type="protein sequence ID" value="GAA2510022.1"/>
    <property type="molecule type" value="Genomic_DNA"/>
</dbReference>
<dbReference type="PROSITE" id="PS51462">
    <property type="entry name" value="NUDIX"/>
    <property type="match status" value="1"/>
</dbReference>
<evidence type="ECO:0000313" key="9">
    <source>
        <dbReference type="Proteomes" id="UP001499978"/>
    </source>
</evidence>
<keyword evidence="4" id="KW-0460">Magnesium</keyword>
<comment type="caution">
    <text evidence="8">The sequence shown here is derived from an EMBL/GenBank/DDBJ whole genome shotgun (WGS) entry which is preliminary data.</text>
</comment>
<dbReference type="SUPFAM" id="SSF55811">
    <property type="entry name" value="Nudix"/>
    <property type="match status" value="1"/>
</dbReference>
<comment type="cofactor">
    <cofactor evidence="1">
        <name>Mg(2+)</name>
        <dbReference type="ChEBI" id="CHEBI:18420"/>
    </cofactor>
</comment>
<evidence type="ECO:0000256" key="2">
    <source>
        <dbReference type="ARBA" id="ARBA00005582"/>
    </source>
</evidence>
<feature type="region of interest" description="Disordered" evidence="6">
    <location>
        <begin position="100"/>
        <end position="128"/>
    </location>
</feature>
<gene>
    <name evidence="8" type="ORF">GCM10010201_00780</name>
</gene>